<evidence type="ECO:0000313" key="3">
    <source>
        <dbReference type="Proteomes" id="UP000320338"/>
    </source>
</evidence>
<feature type="compositionally biased region" description="Low complexity" evidence="1">
    <location>
        <begin position="957"/>
        <end position="968"/>
    </location>
</feature>
<feature type="compositionally biased region" description="Pro residues" evidence="1">
    <location>
        <begin position="1041"/>
        <end position="1056"/>
    </location>
</feature>
<feature type="region of interest" description="Disordered" evidence="1">
    <location>
        <begin position="740"/>
        <end position="1075"/>
    </location>
</feature>
<feature type="compositionally biased region" description="Low complexity" evidence="1">
    <location>
        <begin position="986"/>
        <end position="1001"/>
    </location>
</feature>
<name>A0A4Y3WQR6_9PSEU</name>
<evidence type="ECO:0000256" key="1">
    <source>
        <dbReference type="SAM" id="MobiDB-lite"/>
    </source>
</evidence>
<comment type="caution">
    <text evidence="2">The sequence shown here is derived from an EMBL/GenBank/DDBJ whole genome shotgun (WGS) entry which is preliminary data.</text>
</comment>
<feature type="region of interest" description="Disordered" evidence="1">
    <location>
        <begin position="305"/>
        <end position="356"/>
    </location>
</feature>
<feature type="compositionally biased region" description="Basic and acidic residues" evidence="1">
    <location>
        <begin position="815"/>
        <end position="826"/>
    </location>
</feature>
<reference evidence="2 3" key="1">
    <citation type="submission" date="2019-06" db="EMBL/GenBank/DDBJ databases">
        <title>Whole genome shotgun sequence of Pseudonocardia hydrocarbonoxydans NBRC 14498.</title>
        <authorList>
            <person name="Hosoyama A."/>
            <person name="Uohara A."/>
            <person name="Ohji S."/>
            <person name="Ichikawa N."/>
        </authorList>
    </citation>
    <scope>NUCLEOTIDE SEQUENCE [LARGE SCALE GENOMIC DNA]</scope>
    <source>
        <strain evidence="2 3">NBRC 14498</strain>
    </source>
</reference>
<organism evidence="2 3">
    <name type="scientific">Pseudonocardia hydrocarbonoxydans</name>
    <dbReference type="NCBI Taxonomy" id="76726"/>
    <lineage>
        <taxon>Bacteria</taxon>
        <taxon>Bacillati</taxon>
        <taxon>Actinomycetota</taxon>
        <taxon>Actinomycetes</taxon>
        <taxon>Pseudonocardiales</taxon>
        <taxon>Pseudonocardiaceae</taxon>
        <taxon>Pseudonocardia</taxon>
    </lineage>
</organism>
<feature type="compositionally biased region" description="Gly residues" evidence="1">
    <location>
        <begin position="940"/>
        <end position="956"/>
    </location>
</feature>
<evidence type="ECO:0000313" key="2">
    <source>
        <dbReference type="EMBL" id="GEC21114.1"/>
    </source>
</evidence>
<feature type="region of interest" description="Disordered" evidence="1">
    <location>
        <begin position="387"/>
        <end position="510"/>
    </location>
</feature>
<gene>
    <name evidence="2" type="ORF">PHY01_33970</name>
</gene>
<feature type="compositionally biased region" description="Basic and acidic residues" evidence="1">
    <location>
        <begin position="781"/>
        <end position="804"/>
    </location>
</feature>
<feature type="region of interest" description="Disordered" evidence="1">
    <location>
        <begin position="528"/>
        <end position="593"/>
    </location>
</feature>
<dbReference type="Proteomes" id="UP000320338">
    <property type="component" value="Unassembled WGS sequence"/>
</dbReference>
<accession>A0A4Y3WQR6</accession>
<keyword evidence="3" id="KW-1185">Reference proteome</keyword>
<feature type="compositionally biased region" description="Low complexity" evidence="1">
    <location>
        <begin position="1012"/>
        <end position="1040"/>
    </location>
</feature>
<dbReference type="EMBL" id="BJNG01000028">
    <property type="protein sequence ID" value="GEC21114.1"/>
    <property type="molecule type" value="Genomic_DNA"/>
</dbReference>
<dbReference type="AlphaFoldDB" id="A0A4Y3WQR6"/>
<feature type="compositionally biased region" description="Basic and acidic residues" evidence="1">
    <location>
        <begin position="305"/>
        <end position="315"/>
    </location>
</feature>
<feature type="compositionally biased region" description="Basic and acidic residues" evidence="1">
    <location>
        <begin position="835"/>
        <end position="851"/>
    </location>
</feature>
<feature type="compositionally biased region" description="Basic and acidic residues" evidence="1">
    <location>
        <begin position="881"/>
        <end position="890"/>
    </location>
</feature>
<sequence>MESASVQGAHVLDAVGALRWSRPDLAASLAEHLMESAEADSDRDGWLAAAGRRVQAHAACGDARDVAAHILESLPRWGRGALAAPAAAGLRLELAVLAHDAGETSASRALLDGVPDGVTEPGLAADVATARLRCSSDGLLDPADALAAWARVGGAAGQIGLAASLLITASADRRRDRPADGVARAVEGLERLDRARLSPRSSSPAPHLAAALSAEWIASLIAAGRSDQASEGSRPLRERLADHARPTRQLALLRLTLTRVAAADGRDPRDVVRELERAAHEAAASDTPQLEVICRTALGEVHDASGRTDAARESARLATVADRRHRARADRLRTALGSLSEPAAGPPVRPGPRPEDLLSVARDRSRAGAASRDADPVERTARLRAVQAASMQAAPTGDPRPPDGGGRRRRREGDPAANGSGTLPTGADDVRRTVGGAATNGHGRVRVPGATPPEASLRVPAPDPWATGLWSAGSPGGGGVRGAAEAGARPSPERNGTGSARSGDTAGADTAGVDAVGVDAAGVDTLGGTGTGTSGADRGSAETAPAAALSGTPGGGDDEAVDGSPAAEPDRAQVSGGGPERPAGDGPAGTAASALADPEAWLASALADLDRIWGRPADEPEPEPPGPAAVRECLVVVDLVRAGARLSADESAPTVRRVARRLAQRLPATGRLRRDSPDAVAVVLADGDRAVAAEWMRRVVPTLVEGLAVDATVQGALLRAAVHDEHGVVGAQVLRRLDGGRGRDATAGIPRPSRRRVDDAPGGVGPVDAGSAHGPAAAFGADRDGLLDGWETVDRTAERDRTGDPDPAGVPEDPTGDRDGIGDGDRTGAPVPVGEPRRDDGSERKGPREGSEAAGVGSDRGTTNGVPDRDAASTRLGDTAAQRRHDDAGGRRPYLPDGVIVRPGSGGRRHRRTEDAAAPGTAPAGDVTADRAASGHDGTGRAGADGAGTDGAGTDGAGAAAAGPDAATYGREGNGHAVTGHAGRDPGTPGPTVTGSVVTTPALDGSATDALAVDGTAADGSGTDGRAPTGSRATDPAGTAPAPPSPGPRRPSPVPRAPAEEEDRGGSSSTDGLGLADLLAGALAAYRGI</sequence>
<feature type="compositionally biased region" description="Low complexity" evidence="1">
    <location>
        <begin position="1066"/>
        <end position="1075"/>
    </location>
</feature>
<feature type="compositionally biased region" description="Low complexity" evidence="1">
    <location>
        <begin position="916"/>
        <end position="927"/>
    </location>
</feature>
<protein>
    <submittedName>
        <fullName evidence="2">Uncharacterized protein</fullName>
    </submittedName>
</protein>
<proteinExistence type="predicted"/>